<dbReference type="PRINTS" id="PR00069">
    <property type="entry name" value="ALDKETRDTASE"/>
</dbReference>
<dbReference type="OrthoDB" id="9773828at2"/>
<evidence type="ECO:0000259" key="4">
    <source>
        <dbReference type="Pfam" id="PF00248"/>
    </source>
</evidence>
<dbReference type="GO" id="GO:0016491">
    <property type="term" value="F:oxidoreductase activity"/>
    <property type="evidence" value="ECO:0007669"/>
    <property type="project" value="InterPro"/>
</dbReference>
<dbReference type="InterPro" id="IPR023210">
    <property type="entry name" value="NADP_OxRdtase_dom"/>
</dbReference>
<dbReference type="EMBL" id="AZCX01000005">
    <property type="protein sequence ID" value="KRK47941.1"/>
    <property type="molecule type" value="Genomic_DNA"/>
</dbReference>
<evidence type="ECO:0000256" key="2">
    <source>
        <dbReference type="PIRSR" id="PIRSR000097-2"/>
    </source>
</evidence>
<gene>
    <name evidence="5" type="ORF">FC96_GL002146</name>
</gene>
<dbReference type="Proteomes" id="UP000050911">
    <property type="component" value="Unassembled WGS sequence"/>
</dbReference>
<protein>
    <submittedName>
        <fullName evidence="5">Oxidoreductase, aldo keto reductase family protein</fullName>
    </submittedName>
</protein>
<accession>A0A0R1HMD9</accession>
<feature type="site" description="Lowers pKa of active site Tyr" evidence="3">
    <location>
        <position position="78"/>
    </location>
</feature>
<dbReference type="RefSeq" id="WP_056942647.1">
    <property type="nucleotide sequence ID" value="NZ_AZCX01000005.1"/>
</dbReference>
<dbReference type="PATRIC" id="fig|1302272.5.peg.2194"/>
<proteinExistence type="predicted"/>
<evidence type="ECO:0000313" key="6">
    <source>
        <dbReference type="Proteomes" id="UP000050911"/>
    </source>
</evidence>
<comment type="caution">
    <text evidence="5">The sequence shown here is derived from an EMBL/GenBank/DDBJ whole genome shotgun (WGS) entry which is preliminary data.</text>
</comment>
<evidence type="ECO:0000256" key="3">
    <source>
        <dbReference type="PIRSR" id="PIRSR000097-3"/>
    </source>
</evidence>
<dbReference type="Gene3D" id="3.20.20.100">
    <property type="entry name" value="NADP-dependent oxidoreductase domain"/>
    <property type="match status" value="1"/>
</dbReference>
<dbReference type="AlphaFoldDB" id="A0A0R1HMD9"/>
<organism evidence="5 6">
    <name type="scientific">Secundilactobacillus kimchicus JCM 15530</name>
    <dbReference type="NCBI Taxonomy" id="1302272"/>
    <lineage>
        <taxon>Bacteria</taxon>
        <taxon>Bacillati</taxon>
        <taxon>Bacillota</taxon>
        <taxon>Bacilli</taxon>
        <taxon>Lactobacillales</taxon>
        <taxon>Lactobacillaceae</taxon>
        <taxon>Secundilactobacillus</taxon>
    </lineage>
</organism>
<keyword evidence="6" id="KW-1185">Reference proteome</keyword>
<name>A0A0R1HMD9_9LACO</name>
<dbReference type="Pfam" id="PF00248">
    <property type="entry name" value="Aldo_ket_red"/>
    <property type="match status" value="1"/>
</dbReference>
<dbReference type="STRING" id="1302272.FC96_GL002146"/>
<dbReference type="SUPFAM" id="SSF51430">
    <property type="entry name" value="NAD(P)-linked oxidoreductase"/>
    <property type="match status" value="1"/>
</dbReference>
<sequence>MKKLIINHQSVPAIGLGTWHMGDNPQTRKNEISAIQAGLNAGARVIDTAEMYGAGRSESLVGEAIRDYSRETLFLISKVLPSNASIGRLEKSLDASLKRLQTDYLDLYLYHWRGTTPLAETVAELDRLTHTGKIRAWGVSNFDYVDMQELLQLPAGQNVAANEDLYNLGSRGTEVRLQAWQEAHQIPFIAYSPVGAGDSLGANMTASPAVQAVAERHQVSTYQVLLAWAIRNPNILVIPQTSDPSHAEANVLAGNLTLTKKDLIELDQAFPKPTSEPPLAIL</sequence>
<evidence type="ECO:0000256" key="1">
    <source>
        <dbReference type="PIRSR" id="PIRSR000097-1"/>
    </source>
</evidence>
<dbReference type="PANTHER" id="PTHR43638:SF3">
    <property type="entry name" value="ALDEHYDE REDUCTASE"/>
    <property type="match status" value="1"/>
</dbReference>
<feature type="domain" description="NADP-dependent oxidoreductase" evidence="4">
    <location>
        <begin position="13"/>
        <end position="268"/>
    </location>
</feature>
<feature type="active site" description="Proton donor" evidence="1">
    <location>
        <position position="52"/>
    </location>
</feature>
<dbReference type="InterPro" id="IPR036812">
    <property type="entry name" value="NAD(P)_OxRdtase_dom_sf"/>
</dbReference>
<reference evidence="5 6" key="1">
    <citation type="journal article" date="2015" name="Genome Announc.">
        <title>Expanding the biotechnology potential of lactobacilli through comparative genomics of 213 strains and associated genera.</title>
        <authorList>
            <person name="Sun Z."/>
            <person name="Harris H.M."/>
            <person name="McCann A."/>
            <person name="Guo C."/>
            <person name="Argimon S."/>
            <person name="Zhang W."/>
            <person name="Yang X."/>
            <person name="Jeffery I.B."/>
            <person name="Cooney J.C."/>
            <person name="Kagawa T.F."/>
            <person name="Liu W."/>
            <person name="Song Y."/>
            <person name="Salvetti E."/>
            <person name="Wrobel A."/>
            <person name="Rasinkangas P."/>
            <person name="Parkhill J."/>
            <person name="Rea M.C."/>
            <person name="O'Sullivan O."/>
            <person name="Ritari J."/>
            <person name="Douillard F.P."/>
            <person name="Paul Ross R."/>
            <person name="Yang R."/>
            <person name="Briner A.E."/>
            <person name="Felis G.E."/>
            <person name="de Vos W.M."/>
            <person name="Barrangou R."/>
            <person name="Klaenhammer T.R."/>
            <person name="Caufield P.W."/>
            <person name="Cui Y."/>
            <person name="Zhang H."/>
            <person name="O'Toole P.W."/>
        </authorList>
    </citation>
    <scope>NUCLEOTIDE SEQUENCE [LARGE SCALE GENOMIC DNA]</scope>
    <source>
        <strain evidence="5 6">JCM 15530</strain>
    </source>
</reference>
<evidence type="ECO:0000313" key="5">
    <source>
        <dbReference type="EMBL" id="KRK47941.1"/>
    </source>
</evidence>
<feature type="binding site" evidence="2">
    <location>
        <position position="111"/>
    </location>
    <ligand>
        <name>substrate</name>
    </ligand>
</feature>
<dbReference type="InterPro" id="IPR020471">
    <property type="entry name" value="AKR"/>
</dbReference>
<dbReference type="PIRSF" id="PIRSF000097">
    <property type="entry name" value="AKR"/>
    <property type="match status" value="1"/>
</dbReference>
<dbReference type="PANTHER" id="PTHR43638">
    <property type="entry name" value="OXIDOREDUCTASE, ALDO/KETO REDUCTASE FAMILY PROTEIN"/>
    <property type="match status" value="1"/>
</dbReference>